<dbReference type="EMBL" id="AWTC01000011">
    <property type="protein sequence ID" value="EST11463.1"/>
    <property type="molecule type" value="Genomic_DNA"/>
</dbReference>
<evidence type="ECO:0008006" key="3">
    <source>
        <dbReference type="Google" id="ProtNLM"/>
    </source>
</evidence>
<keyword evidence="2" id="KW-1185">Reference proteome</keyword>
<sequence>MKIAVMDGQGAGLGQTLIKKMRQNLPGDWIIIALGTNTCGTSKMVRSGATIGMSGEKAFCAFCRREAIDCIIAPIGILQPGSIHGEITESMTHAFTQLSCKKYILPVHHPKLLIPCTADIPIKQFIDDIITDLKKVCS</sequence>
<gene>
    <name evidence="1" type="ORF">P343_11930</name>
</gene>
<evidence type="ECO:0000313" key="1">
    <source>
        <dbReference type="EMBL" id="EST11463.1"/>
    </source>
</evidence>
<dbReference type="PATRIC" id="fig|1395513.3.peg.2415"/>
<dbReference type="STRING" id="1395513.P343_11930"/>
<evidence type="ECO:0000313" key="2">
    <source>
        <dbReference type="Proteomes" id="UP000018296"/>
    </source>
</evidence>
<name>V6IW09_9BACL</name>
<organism evidence="1 2">
    <name type="scientific">Sporolactobacillus laevolacticus DSM 442</name>
    <dbReference type="NCBI Taxonomy" id="1395513"/>
    <lineage>
        <taxon>Bacteria</taxon>
        <taxon>Bacillati</taxon>
        <taxon>Bacillota</taxon>
        <taxon>Bacilli</taxon>
        <taxon>Bacillales</taxon>
        <taxon>Sporolactobacillaceae</taxon>
        <taxon>Sporolactobacillus</taxon>
    </lineage>
</organism>
<protein>
    <recommendedName>
        <fullName evidence="3">DUF3842 family protein</fullName>
    </recommendedName>
</protein>
<reference evidence="1 2" key="1">
    <citation type="journal article" date="2013" name="Genome Announc.">
        <title>Genome Sequence of Sporolactobacillus laevolacticus DSM442, an Efficient Polymer-Grade D-Lactate Producer from Agricultural Waste Cottonseed as a Nitrogen Source.</title>
        <authorList>
            <person name="Wang H."/>
            <person name="Wang L."/>
            <person name="Ju J."/>
            <person name="Yu B."/>
            <person name="Ma Y."/>
        </authorList>
    </citation>
    <scope>NUCLEOTIDE SEQUENCE [LARGE SCALE GENOMIC DNA]</scope>
    <source>
        <strain evidence="1 2">DSM 442</strain>
    </source>
</reference>
<dbReference type="Proteomes" id="UP000018296">
    <property type="component" value="Unassembled WGS sequence"/>
</dbReference>
<accession>V6IW09</accession>
<dbReference type="eggNOG" id="ENOG503194H">
    <property type="taxonomic scope" value="Bacteria"/>
</dbReference>
<proteinExistence type="predicted"/>
<dbReference type="RefSeq" id="WP_023510629.1">
    <property type="nucleotide sequence ID" value="NZ_AWTC01000011.1"/>
</dbReference>
<dbReference type="Pfam" id="PF12953">
    <property type="entry name" value="DUF3842"/>
    <property type="match status" value="1"/>
</dbReference>
<dbReference type="InterPro" id="IPR024208">
    <property type="entry name" value="DUF3842"/>
</dbReference>
<dbReference type="AlphaFoldDB" id="V6IW09"/>
<comment type="caution">
    <text evidence="1">The sequence shown here is derived from an EMBL/GenBank/DDBJ whole genome shotgun (WGS) entry which is preliminary data.</text>
</comment>
<dbReference type="OrthoDB" id="9797117at2"/>